<evidence type="ECO:0000256" key="4">
    <source>
        <dbReference type="ARBA" id="ARBA00012086"/>
    </source>
</evidence>
<evidence type="ECO:0000256" key="11">
    <source>
        <dbReference type="ARBA" id="ARBA00047836"/>
    </source>
</evidence>
<evidence type="ECO:0000256" key="5">
    <source>
        <dbReference type="ARBA" id="ARBA00022490"/>
    </source>
</evidence>
<dbReference type="NCBIfam" id="TIGR00674">
    <property type="entry name" value="dapA"/>
    <property type="match status" value="1"/>
</dbReference>
<dbReference type="GO" id="GO:0009089">
    <property type="term" value="P:lysine biosynthetic process via diaminopimelate"/>
    <property type="evidence" value="ECO:0007669"/>
    <property type="project" value="UniProtKB-UniRule"/>
</dbReference>
<evidence type="ECO:0000256" key="3">
    <source>
        <dbReference type="ARBA" id="ARBA00007592"/>
    </source>
</evidence>
<comment type="similarity">
    <text evidence="3 12 13">Belongs to the DapA family.</text>
</comment>
<dbReference type="PANTHER" id="PTHR12128">
    <property type="entry name" value="DIHYDRODIPICOLINATE SYNTHASE"/>
    <property type="match status" value="1"/>
</dbReference>
<feature type="binding site" evidence="12">
    <location>
        <position position="208"/>
    </location>
    <ligand>
        <name>pyruvate</name>
        <dbReference type="ChEBI" id="CHEBI:15361"/>
    </ligand>
</feature>
<gene>
    <name evidence="12 14" type="primary">dapA</name>
    <name evidence="14" type="ORF">A5CBH24_26020</name>
</gene>
<evidence type="ECO:0000256" key="1">
    <source>
        <dbReference type="ARBA" id="ARBA00003294"/>
    </source>
</evidence>
<dbReference type="PRINTS" id="PR00146">
    <property type="entry name" value="DHPICSNTHASE"/>
</dbReference>
<dbReference type="GeneID" id="78343310"/>
<dbReference type="HAMAP" id="MF_00418">
    <property type="entry name" value="DapA"/>
    <property type="match status" value="1"/>
</dbReference>
<dbReference type="RefSeq" id="WP_019129340.1">
    <property type="nucleotide sequence ID" value="NZ_AP019735.1"/>
</dbReference>
<comment type="caution">
    <text evidence="12">Was originally thought to be a dihydrodipicolinate synthase (DHDPS), catalyzing the condensation of (S)-aspartate-beta-semialdehyde [(S)-ASA] and pyruvate to dihydrodipicolinate (DHDP). However, it was shown in E.coli that the product of the enzymatic reaction is not dihydrodipicolinate but in fact (4S)-4-hydroxy-2,3,4,5-tetrahydro-(2S)-dipicolinic acid (HTPA), and that the consecutive dehydration reaction leading to DHDP is not spontaneous but catalyzed by DapB.</text>
</comment>
<dbReference type="InterPro" id="IPR005263">
    <property type="entry name" value="DapA"/>
</dbReference>
<keyword evidence="6 12" id="KW-0028">Amino-acid biosynthesis</keyword>
<dbReference type="CDD" id="cd00950">
    <property type="entry name" value="DHDPS"/>
    <property type="match status" value="1"/>
</dbReference>
<protein>
    <recommendedName>
        <fullName evidence="4 12">4-hydroxy-tetrahydrodipicolinate synthase</fullName>
        <shortName evidence="12">HTPA synthase</shortName>
        <ecNumber evidence="4 12">4.3.3.7</ecNumber>
    </recommendedName>
</protein>
<dbReference type="OrthoDB" id="9782828at2"/>
<evidence type="ECO:0000256" key="6">
    <source>
        <dbReference type="ARBA" id="ARBA00022605"/>
    </source>
</evidence>
<evidence type="ECO:0000313" key="15">
    <source>
        <dbReference type="Proteomes" id="UP000318946"/>
    </source>
</evidence>
<feature type="binding site" evidence="12">
    <location>
        <position position="49"/>
    </location>
    <ligand>
        <name>pyruvate</name>
        <dbReference type="ChEBI" id="CHEBI:15361"/>
    </ligand>
</feature>
<dbReference type="EMBL" id="AP019735">
    <property type="protein sequence ID" value="BBL05289.1"/>
    <property type="molecule type" value="Genomic_DNA"/>
</dbReference>
<comment type="function">
    <text evidence="1 12">Catalyzes the condensation of (S)-aspartate-beta-semialdehyde [(S)-ASA] and pyruvate to 4-hydroxy-tetrahydrodipicolinate (HTPA).</text>
</comment>
<sequence length="296" mass="32119">MKPNLFRGAGAAMITPFTADGRVDYEALGRMIDYVIEGGADYIVALGTTAETPTLYIQERAVVAMFIANQIRHRVPLVIGVGGNSTSEVLDQLREFDLRGADAILSVTPYYNKPSQEGLYQHFKVVSEHSPLPIILYNIAGRTGVNMTAETTLRIAADFPNVIGIKEASGNIGQIQEIIDRRREGFLVLSGDDGIAVDVMRRGGDGVISVAVNAFPRRFMACIDLAKRGDFDAAETAFAPMHEVVEALFAEGNPTGVKCALSILGLIGNRLRLPLVAGTPALEARLRELIRTYDLR</sequence>
<keyword evidence="15" id="KW-1185">Reference proteome</keyword>
<dbReference type="SUPFAM" id="SSF51569">
    <property type="entry name" value="Aldolase"/>
    <property type="match status" value="1"/>
</dbReference>
<dbReference type="EC" id="4.3.3.7" evidence="4 12"/>
<keyword evidence="8 12" id="KW-0457">Lysine biosynthesis</keyword>
<dbReference type="GO" id="GO:0019877">
    <property type="term" value="P:diaminopimelate biosynthetic process"/>
    <property type="evidence" value="ECO:0007669"/>
    <property type="project" value="UniProtKB-UniRule"/>
</dbReference>
<keyword evidence="5 12" id="KW-0963">Cytoplasm</keyword>
<dbReference type="Pfam" id="PF00701">
    <property type="entry name" value="DHDPS"/>
    <property type="match status" value="1"/>
</dbReference>
<evidence type="ECO:0000256" key="13">
    <source>
        <dbReference type="PIRNR" id="PIRNR001365"/>
    </source>
</evidence>
<dbReference type="GO" id="GO:0008840">
    <property type="term" value="F:4-hydroxy-tetrahydrodipicolinate synthase activity"/>
    <property type="evidence" value="ECO:0007669"/>
    <property type="project" value="UniProtKB-UniRule"/>
</dbReference>
<feature type="site" description="Part of a proton relay during catalysis" evidence="12">
    <location>
        <position position="111"/>
    </location>
</feature>
<evidence type="ECO:0000256" key="8">
    <source>
        <dbReference type="ARBA" id="ARBA00023154"/>
    </source>
</evidence>
<dbReference type="InterPro" id="IPR002220">
    <property type="entry name" value="DapA-like"/>
</dbReference>
<dbReference type="InterPro" id="IPR013785">
    <property type="entry name" value="Aldolase_TIM"/>
</dbReference>
<evidence type="ECO:0000256" key="10">
    <source>
        <dbReference type="ARBA" id="ARBA00023270"/>
    </source>
</evidence>
<keyword evidence="9 12" id="KW-0456">Lyase</keyword>
<keyword evidence="10 12" id="KW-0704">Schiff base</keyword>
<dbReference type="Gene3D" id="3.20.20.70">
    <property type="entry name" value="Aldolase class I"/>
    <property type="match status" value="1"/>
</dbReference>
<dbReference type="GO" id="GO:0005829">
    <property type="term" value="C:cytosol"/>
    <property type="evidence" value="ECO:0007669"/>
    <property type="project" value="TreeGrafter"/>
</dbReference>
<reference evidence="15" key="1">
    <citation type="submission" date="2019-06" db="EMBL/GenBank/DDBJ databases">
        <title>Alistipes onderdonkii subsp. vulgaris subsp. nov., Alistipes dispar sp. nov. and Alistipes communis sp. nov., isolated from human faeces, and creation of Alistipes onderdonkii subsp. onderdonkii subsp. nov.</title>
        <authorList>
            <person name="Sakamoto M."/>
            <person name="Ikeyama N."/>
            <person name="Ogata Y."/>
            <person name="Suda W."/>
            <person name="Iino T."/>
            <person name="Hattori M."/>
            <person name="Ohkuma M."/>
        </authorList>
    </citation>
    <scope>NUCLEOTIDE SEQUENCE [LARGE SCALE GENOMIC DNA]</scope>
    <source>
        <strain evidence="15">5CBH24</strain>
    </source>
</reference>
<feature type="active site" description="Proton donor/acceptor" evidence="12">
    <location>
        <position position="137"/>
    </location>
</feature>
<feature type="active site" description="Schiff-base intermediate with substrate" evidence="12">
    <location>
        <position position="166"/>
    </location>
</feature>
<proteinExistence type="inferred from homology"/>
<evidence type="ECO:0000256" key="2">
    <source>
        <dbReference type="ARBA" id="ARBA00005120"/>
    </source>
</evidence>
<organism evidence="14 15">
    <name type="scientific">Alistipes communis</name>
    <dbReference type="NCBI Taxonomy" id="2585118"/>
    <lineage>
        <taxon>Bacteria</taxon>
        <taxon>Pseudomonadati</taxon>
        <taxon>Bacteroidota</taxon>
        <taxon>Bacteroidia</taxon>
        <taxon>Bacteroidales</taxon>
        <taxon>Rikenellaceae</taxon>
        <taxon>Alistipes</taxon>
    </lineage>
</organism>
<dbReference type="PIRSF" id="PIRSF001365">
    <property type="entry name" value="DHDPS"/>
    <property type="match status" value="1"/>
</dbReference>
<evidence type="ECO:0000256" key="7">
    <source>
        <dbReference type="ARBA" id="ARBA00022915"/>
    </source>
</evidence>
<dbReference type="AlphaFoldDB" id="A0A4Y1WYD4"/>
<dbReference type="KEGG" id="acou:A5CBH24_26020"/>
<dbReference type="SMART" id="SM01130">
    <property type="entry name" value="DHDPS"/>
    <property type="match status" value="1"/>
</dbReference>
<dbReference type="Proteomes" id="UP000318946">
    <property type="component" value="Chromosome"/>
</dbReference>
<accession>A0A4Y1WYD4</accession>
<comment type="catalytic activity">
    <reaction evidence="11 12">
        <text>L-aspartate 4-semialdehyde + pyruvate = (2S,4S)-4-hydroxy-2,3,4,5-tetrahydrodipicolinate + H2O + H(+)</text>
        <dbReference type="Rhea" id="RHEA:34171"/>
        <dbReference type="ChEBI" id="CHEBI:15361"/>
        <dbReference type="ChEBI" id="CHEBI:15377"/>
        <dbReference type="ChEBI" id="CHEBI:15378"/>
        <dbReference type="ChEBI" id="CHEBI:67139"/>
        <dbReference type="ChEBI" id="CHEBI:537519"/>
        <dbReference type="EC" id="4.3.3.7"/>
    </reaction>
</comment>
<evidence type="ECO:0000256" key="9">
    <source>
        <dbReference type="ARBA" id="ARBA00023239"/>
    </source>
</evidence>
<name>A0A4Y1WYD4_9BACT</name>
<comment type="pathway">
    <text evidence="2 12">Amino-acid biosynthesis; L-lysine biosynthesis via DAP pathway; (S)-tetrahydrodipicolinate from L-aspartate: step 3/4.</text>
</comment>
<comment type="subunit">
    <text evidence="12">Homotetramer; dimer of dimers.</text>
</comment>
<dbReference type="UniPathway" id="UPA00034">
    <property type="reaction ID" value="UER00017"/>
</dbReference>
<evidence type="ECO:0000313" key="14">
    <source>
        <dbReference type="EMBL" id="BBL05289.1"/>
    </source>
</evidence>
<keyword evidence="7 12" id="KW-0220">Diaminopimelate biosynthesis</keyword>
<dbReference type="PANTHER" id="PTHR12128:SF66">
    <property type="entry name" value="4-HYDROXY-2-OXOGLUTARATE ALDOLASE, MITOCHONDRIAL"/>
    <property type="match status" value="1"/>
</dbReference>
<comment type="subcellular location">
    <subcellularLocation>
        <location evidence="12">Cytoplasm</location>
    </subcellularLocation>
</comment>
<feature type="site" description="Part of a proton relay during catalysis" evidence="12">
    <location>
        <position position="48"/>
    </location>
</feature>
<evidence type="ECO:0000256" key="12">
    <source>
        <dbReference type="HAMAP-Rule" id="MF_00418"/>
    </source>
</evidence>